<dbReference type="EMBL" id="JAAGYU010000098">
    <property type="protein sequence ID" value="NEL78055.1"/>
    <property type="molecule type" value="Genomic_DNA"/>
</dbReference>
<proteinExistence type="predicted"/>
<comment type="caution">
    <text evidence="3">The sequence shown here is derived from an EMBL/GenBank/DDBJ whole genome shotgun (WGS) entry which is preliminary data.</text>
</comment>
<evidence type="ECO:0000313" key="5">
    <source>
        <dbReference type="Proteomes" id="UP000035369"/>
    </source>
</evidence>
<reference evidence="2 5" key="1">
    <citation type="submission" date="2015-02" db="EMBL/GenBank/DDBJ databases">
        <title>Whole genome sequencing of multiple isolates of three species of pepper and tomato-infecting xanthomonads reveals genetic diversity in field strains and pinpoints effectors responsible for host specificity.</title>
        <authorList>
            <person name="Schwartz A."/>
            <person name="Dahlbeck D."/>
            <person name="Staskawicz B."/>
            <person name="Bart R."/>
            <person name="Potnis N."/>
            <person name="Minsavage G."/>
            <person name="Timilsina S."/>
            <person name="Goss E."/>
            <person name="Jones J."/>
            <person name="Vallad G."/>
            <person name="Barak J."/>
            <person name="Miller S."/>
            <person name="Ritchie D."/>
            <person name="Martins J.Jr."/>
            <person name="Patane J.S."/>
            <person name="Setubal J.C."/>
        </authorList>
    </citation>
    <scope>NUCLEOTIDE SEQUENCE [LARGE SCALE GENOMIC DNA]</scope>
    <source>
        <strain evidence="2 5">Xp3-15</strain>
    </source>
</reference>
<name>A0A0G8WIR7_XANPE</name>
<dbReference type="KEGG" id="xpe:BJD13_22945"/>
<dbReference type="Proteomes" id="UP000035369">
    <property type="component" value="Unassembled WGS sequence"/>
</dbReference>
<reference evidence="3 7" key="3">
    <citation type="submission" date="2019-11" db="EMBL/GenBank/DDBJ databases">
        <title>Genome-resolved metagenomics to study the prevalence of co-infection and intraspecific heterogeneity among plant pathogen metapopulations.</title>
        <authorList>
            <person name="Newberry E."/>
            <person name="Bhandari R."/>
            <person name="Kemble J."/>
            <person name="Sikora E."/>
            <person name="Potnis N."/>
        </authorList>
    </citation>
    <scope>NUCLEOTIDE SEQUENCE [LARGE SCALE GENOMIC DNA]</scope>
    <source>
        <strain evidence="3">Xp_Tom_Tuscaloosa_18b</strain>
    </source>
</reference>
<dbReference type="Proteomes" id="UP000471082">
    <property type="component" value="Unassembled WGS sequence"/>
</dbReference>
<evidence type="ECO:0000313" key="2">
    <source>
        <dbReference type="EMBL" id="KLC08307.1"/>
    </source>
</evidence>
<dbReference type="EMBL" id="PUUL01000111">
    <property type="protein sequence ID" value="RXD50934.1"/>
    <property type="molecule type" value="Genomic_DNA"/>
</dbReference>
<dbReference type="RefSeq" id="WP_008571062.1">
    <property type="nucleotide sequence ID" value="NZ_CP018475.1"/>
</dbReference>
<evidence type="ECO:0000313" key="3">
    <source>
        <dbReference type="EMBL" id="NEL78055.1"/>
    </source>
</evidence>
<evidence type="ECO:0000313" key="7">
    <source>
        <dbReference type="Proteomes" id="UP000471082"/>
    </source>
</evidence>
<sequence>MKNWLIGLVVTMAWTSPCAAQIAPELLGGADPNKPMFSESFYKGIEGNWVLVREPVNTGYHCSVNFITPNSTLSFRGPADAGMAKKGHGTLWFISEAIPPVTKPEIAPITLSSTNHPTQNVQAAHVSMPGQSSGALLLTIDVQKSVQEKPDSNELAIQLQGKEVFRSKVVQLQLAYRQLSACMSAARK</sequence>
<keyword evidence="1" id="KW-0732">Signal</keyword>
<evidence type="ECO:0000313" key="6">
    <source>
        <dbReference type="Proteomes" id="UP000289372"/>
    </source>
</evidence>
<dbReference type="GeneID" id="61779964"/>
<dbReference type="Proteomes" id="UP000289372">
    <property type="component" value="Unassembled WGS sequence"/>
</dbReference>
<protein>
    <submittedName>
        <fullName evidence="3">Uncharacterized protein</fullName>
    </submittedName>
</protein>
<dbReference type="EMBL" id="JZUY01000034">
    <property type="protein sequence ID" value="KLC08307.1"/>
    <property type="molecule type" value="Genomic_DNA"/>
</dbReference>
<reference evidence="4 6" key="2">
    <citation type="submission" date="2018-02" db="EMBL/GenBank/DDBJ databases">
        <title>Characterization of Xanthomonas diversity in transplant houses and field plants.</title>
        <authorList>
            <person name="Abrahamian P."/>
            <person name="Timilsina S."/>
            <person name="Minsavage G.V."/>
            <person name="Goss E.M."/>
            <person name="Jones J.B."/>
            <person name="Vallad G.E."/>
        </authorList>
    </citation>
    <scope>NUCLEOTIDE SEQUENCE [LARGE SCALE GENOMIC DNA]</scope>
    <source>
        <strain evidence="4 6">GEV2132</strain>
    </source>
</reference>
<feature type="signal peptide" evidence="1">
    <location>
        <begin position="1"/>
        <end position="20"/>
    </location>
</feature>
<gene>
    <name evidence="4" type="ORF">DB769_17995</name>
    <name evidence="3" type="ORF">G3W61_17675</name>
    <name evidence="2" type="ORF">XP315_04070</name>
</gene>
<feature type="chain" id="PRO_5044542725" evidence="1">
    <location>
        <begin position="21"/>
        <end position="188"/>
    </location>
</feature>
<accession>A0A0G8WIR7</accession>
<dbReference type="AlphaFoldDB" id="A0A0G8WIR7"/>
<evidence type="ECO:0000313" key="4">
    <source>
        <dbReference type="EMBL" id="RXD50934.1"/>
    </source>
</evidence>
<organism evidence="3 7">
    <name type="scientific">Xanthomonas perforans</name>
    <dbReference type="NCBI Taxonomy" id="442694"/>
    <lineage>
        <taxon>Bacteria</taxon>
        <taxon>Pseudomonadati</taxon>
        <taxon>Pseudomonadota</taxon>
        <taxon>Gammaproteobacteria</taxon>
        <taxon>Lysobacterales</taxon>
        <taxon>Lysobacteraceae</taxon>
        <taxon>Xanthomonas</taxon>
    </lineage>
</organism>
<keyword evidence="5" id="KW-1185">Reference proteome</keyword>
<evidence type="ECO:0000256" key="1">
    <source>
        <dbReference type="SAM" id="SignalP"/>
    </source>
</evidence>